<dbReference type="GO" id="GO:0004497">
    <property type="term" value="F:monooxygenase activity"/>
    <property type="evidence" value="ECO:0007669"/>
    <property type="project" value="InterPro"/>
</dbReference>
<name>A0A833J4K8_9HYPH</name>
<dbReference type="Gene3D" id="3.50.50.60">
    <property type="entry name" value="FAD/NAD(P)-binding domain"/>
    <property type="match status" value="1"/>
</dbReference>
<reference evidence="2 3" key="1">
    <citation type="submission" date="2019-10" db="EMBL/GenBank/DDBJ databases">
        <title>Draft Genome Sequence of the Caffeine Degrading Methylotroph Methylorubrum populi PINKEL.</title>
        <authorList>
            <person name="Dawson S.C."/>
            <person name="Zhang X."/>
            <person name="Wright M.E."/>
            <person name="Sharma G."/>
            <person name="Langner J.T."/>
            <person name="Ditty J.L."/>
            <person name="Subuyuj G.A."/>
        </authorList>
    </citation>
    <scope>NUCLEOTIDE SEQUENCE [LARGE SCALE GENOMIC DNA]</scope>
    <source>
        <strain evidence="2 3">Pinkel</strain>
    </source>
</reference>
<dbReference type="EMBL" id="WEKV01000010">
    <property type="protein sequence ID" value="KAB7784387.1"/>
    <property type="molecule type" value="Genomic_DNA"/>
</dbReference>
<evidence type="ECO:0000313" key="3">
    <source>
        <dbReference type="Proteomes" id="UP000469949"/>
    </source>
</evidence>
<evidence type="ECO:0000256" key="1">
    <source>
        <dbReference type="SAM" id="MobiDB-lite"/>
    </source>
</evidence>
<protein>
    <submittedName>
        <fullName evidence="2">Tryptophan halogenase</fullName>
    </submittedName>
</protein>
<dbReference type="AlphaFoldDB" id="A0A833J4K8"/>
<organism evidence="2 3">
    <name type="scientific">Methylorubrum populi</name>
    <dbReference type="NCBI Taxonomy" id="223967"/>
    <lineage>
        <taxon>Bacteria</taxon>
        <taxon>Pseudomonadati</taxon>
        <taxon>Pseudomonadota</taxon>
        <taxon>Alphaproteobacteria</taxon>
        <taxon>Hyphomicrobiales</taxon>
        <taxon>Methylobacteriaceae</taxon>
        <taxon>Methylorubrum</taxon>
    </lineage>
</organism>
<feature type="region of interest" description="Disordered" evidence="1">
    <location>
        <begin position="566"/>
        <end position="665"/>
    </location>
</feature>
<feature type="region of interest" description="Disordered" evidence="1">
    <location>
        <begin position="678"/>
        <end position="759"/>
    </location>
</feature>
<dbReference type="InterPro" id="IPR006905">
    <property type="entry name" value="Flavin_halogenase"/>
</dbReference>
<dbReference type="RefSeq" id="WP_246695944.1">
    <property type="nucleotide sequence ID" value="NZ_WEKV01000010.1"/>
</dbReference>
<evidence type="ECO:0000313" key="2">
    <source>
        <dbReference type="EMBL" id="KAB7784387.1"/>
    </source>
</evidence>
<gene>
    <name evidence="2" type="ORF">F8B43_2420</name>
</gene>
<comment type="caution">
    <text evidence="2">The sequence shown here is derived from an EMBL/GenBank/DDBJ whole genome shotgun (WGS) entry which is preliminary data.</text>
</comment>
<dbReference type="SUPFAM" id="SSF51905">
    <property type="entry name" value="FAD/NAD(P)-binding domain"/>
    <property type="match status" value="1"/>
</dbReference>
<dbReference type="Pfam" id="PF04820">
    <property type="entry name" value="Trp_halogenase"/>
    <property type="match status" value="1"/>
</dbReference>
<dbReference type="Proteomes" id="UP000469949">
    <property type="component" value="Unassembled WGS sequence"/>
</dbReference>
<proteinExistence type="predicted"/>
<dbReference type="PANTHER" id="PTHR43747:SF4">
    <property type="entry name" value="FLAVIN-DEPENDENT TRYPTOPHAN HALOGENASE"/>
    <property type="match status" value="1"/>
</dbReference>
<feature type="compositionally biased region" description="Basic residues" evidence="1">
    <location>
        <begin position="609"/>
        <end position="619"/>
    </location>
</feature>
<dbReference type="InterPro" id="IPR050816">
    <property type="entry name" value="Flavin-dep_Halogenase_NPB"/>
</dbReference>
<feature type="compositionally biased region" description="Basic and acidic residues" evidence="1">
    <location>
        <begin position="743"/>
        <end position="759"/>
    </location>
</feature>
<dbReference type="InterPro" id="IPR036188">
    <property type="entry name" value="FAD/NAD-bd_sf"/>
</dbReference>
<accession>A0A833J4K8</accession>
<dbReference type="PANTHER" id="PTHR43747">
    <property type="entry name" value="FAD-BINDING PROTEIN"/>
    <property type="match status" value="1"/>
</dbReference>
<sequence>MLRSERSVPPRLVIAGGGPAGSIAAAYLRRILRRAGWSVTLVAPEPAAGPSVALATRPAFTRFRQGFDIDEPIFLRRCAGTYRLASRFEDWFAGGRGHWHPFGACGPRIAGRDLFHYWLKLCESGARREAGDYADYAPQTLMAAEGRGPRPQAGTSSLVQSGDYGYHLDRAGLVRVFREIALSEGVRAVPGRVRGIERDPYGDVAALLLDGGERIEGDVFLDCTGAAAQLVGAALGEPWIAEGGAGDRIAYLSTAREPEPAPFTLYRGRPEGWVAALPLAGRSDHAFVYDGRTTPPETAQALLRAASGCENGTGGVCDAELRCGRRRAPWQRNVVAVGAAAGAVEPLMGFGLDLVLAALEAFVAYLPRGGRAAEVLRRAYAARMNRLHDDAEQAVAAHYVLGRRPEPFWAAARAAAVPERLADRLDLYELAGHVEPEADAVFGEGDHYLLFAGADFLPRRPFAPVDVGDGREIERLLAGVRARSAQVAQTMAPHSVLLEGLHGRAPAGSTVQVAAAAKDSAARHGPQSLRRSPEGARLADLVASLGQPFGYERSVKATPAGLQTERFLVQPPPHQSRPRPRQDPRCPRRSARTARTGAVGGRRPDRGRRPAPSRLRGRPLGRALQALRRMVGAGRRGVARDRRGRRRGRGANPRSSRLQVAGGGIGAAGGDALPLAAGAHARRDRGAARTPRRILGRGGHIPARHGPGHPPAGAGARARRGPLSRSPGGTGAAPLLRPQPLRLRSDDGRGGDGDRSGHR</sequence>